<feature type="region of interest" description="Disordered" evidence="8">
    <location>
        <begin position="285"/>
        <end position="319"/>
    </location>
</feature>
<dbReference type="PANTHER" id="PTHR36326:SF4">
    <property type="entry name" value="PROTEIN POLLENLESS 3-LIKE 1"/>
    <property type="match status" value="1"/>
</dbReference>
<dbReference type="Pfam" id="PF00515">
    <property type="entry name" value="TPR_1"/>
    <property type="match status" value="1"/>
</dbReference>
<accession>A0AAP0N6S8</accession>
<dbReference type="EMBL" id="JBBPBK010000016">
    <property type="protein sequence ID" value="KAK9267587.1"/>
    <property type="molecule type" value="Genomic_DNA"/>
</dbReference>
<dbReference type="GO" id="GO:0005634">
    <property type="term" value="C:nucleus"/>
    <property type="evidence" value="ECO:0007669"/>
    <property type="project" value="UniProtKB-SubCell"/>
</dbReference>
<dbReference type="PANTHER" id="PTHR36326">
    <property type="entry name" value="PROTEIN POLLENLESS 3-LIKE 2"/>
    <property type="match status" value="1"/>
</dbReference>
<comment type="caution">
    <text evidence="9">The sequence shown here is derived from an EMBL/GenBank/DDBJ whole genome shotgun (WGS) entry which is preliminary data.</text>
</comment>
<dbReference type="AlphaFoldDB" id="A0AAP0N6S8"/>
<evidence type="ECO:0000256" key="2">
    <source>
        <dbReference type="ARBA" id="ARBA00022737"/>
    </source>
</evidence>
<dbReference type="PROSITE" id="PS50005">
    <property type="entry name" value="TPR"/>
    <property type="match status" value="1"/>
</dbReference>
<dbReference type="InterPro" id="IPR044961">
    <property type="entry name" value="MS5/SDI1"/>
</dbReference>
<evidence type="ECO:0000256" key="6">
    <source>
        <dbReference type="ARBA" id="ARBA00025750"/>
    </source>
</evidence>
<evidence type="ECO:0000256" key="1">
    <source>
        <dbReference type="ARBA" id="ARBA00004123"/>
    </source>
</evidence>
<dbReference type="SMART" id="SM00028">
    <property type="entry name" value="TPR"/>
    <property type="match status" value="1"/>
</dbReference>
<evidence type="ECO:0000313" key="9">
    <source>
        <dbReference type="EMBL" id="KAK9267587.1"/>
    </source>
</evidence>
<comment type="similarity">
    <text evidence="6">Belongs to the MS5 protein family.</text>
</comment>
<protein>
    <submittedName>
        <fullName evidence="9">Uncharacterized protein</fullName>
    </submittedName>
</protein>
<name>A0AAP0N6S8_LIQFO</name>
<keyword evidence="10" id="KW-1185">Reference proteome</keyword>
<reference evidence="9 10" key="1">
    <citation type="journal article" date="2024" name="Plant J.">
        <title>Genome sequences and population genomics reveal climatic adaptation and genomic divergence between two closely related sweetgum species.</title>
        <authorList>
            <person name="Xu W.Q."/>
            <person name="Ren C.Q."/>
            <person name="Zhang X.Y."/>
            <person name="Comes H.P."/>
            <person name="Liu X.H."/>
            <person name="Li Y.G."/>
            <person name="Kettle C.J."/>
            <person name="Jalonen R."/>
            <person name="Gaisberger H."/>
            <person name="Ma Y.Z."/>
            <person name="Qiu Y.X."/>
        </authorList>
    </citation>
    <scope>NUCLEOTIDE SEQUENCE [LARGE SCALE GENOMIC DNA]</scope>
    <source>
        <strain evidence="9">Hangzhou</strain>
    </source>
</reference>
<dbReference type="Gene3D" id="1.25.40.10">
    <property type="entry name" value="Tetratricopeptide repeat domain"/>
    <property type="match status" value="1"/>
</dbReference>
<evidence type="ECO:0000256" key="7">
    <source>
        <dbReference type="PROSITE-ProRule" id="PRU00339"/>
    </source>
</evidence>
<proteinExistence type="inferred from homology"/>
<feature type="repeat" description="TPR" evidence="7">
    <location>
        <begin position="192"/>
        <end position="225"/>
    </location>
</feature>
<keyword evidence="3 7" id="KW-0802">TPR repeat</keyword>
<comment type="subcellular location">
    <subcellularLocation>
        <location evidence="1">Nucleus</location>
    </subcellularLocation>
</comment>
<feature type="compositionally biased region" description="Basic and acidic residues" evidence="8">
    <location>
        <begin position="288"/>
        <end position="298"/>
    </location>
</feature>
<keyword evidence="4" id="KW-0175">Coiled coil</keyword>
<dbReference type="SUPFAM" id="SSF48452">
    <property type="entry name" value="TPR-like"/>
    <property type="match status" value="1"/>
</dbReference>
<evidence type="ECO:0000313" key="10">
    <source>
        <dbReference type="Proteomes" id="UP001415857"/>
    </source>
</evidence>
<keyword evidence="2" id="KW-0677">Repeat</keyword>
<keyword evidence="5" id="KW-0539">Nucleus</keyword>
<sequence length="829" mass="93524">MWSTDKNFPARGFSTPPATWKSKKPSSYSPMMMMPLSEQKQRSSPSSKADLFHVIHKVPTGDSPYVRAKHVQLIDRDPSKAISLFWAAINSGDRVDSALKDMAVVMKQLNRTDEAIEAIKSFRHLCPHESQESLDNVLVELYKRSGRVEEEIEMLQLKLKHIEEGIAFGGKRTKIARSQGKKIQITIEQERSRILGNLAWAYLQQNNYKTAEELYRKAIFLDPDKNKKCNLAFCLMHMNRLTEAKFLLQAVKASSKDGQMDESYAKSYERAFQMLTELESQAVLSPPVKEENPDEIRRSFTSSGNRSSKELTTSTNGGWDNISGSVHSRRCTDGNDEETMPLKEQSRDIYCQNNFVNKNTFSRYDKRNSEGLLFQPRSGVQCSPQTFFVDKWKKGAYHENPPERSTDFASKRMENRISVTETEVGSACKKTYASPVYVREYPKVPLTQPRRGSCFFNRGDQRLGLWGDRAVGSSSRKLSFEQPITTVENVQALAPQNHNGELLASVNESSKVALQKWQTGSPFTIGEDWRRSSSVDLTKGKNVAVTSSLSQITMNGNWDRNLCENDGQMKFATNNSQANPKLLMELPISVDDAKAMKPSIDGAWEQSSDVTASGSVRSTGTAEEKSFGGNNFGLHEPIVGNPKPTQDLPLCESKKSWADMVEEEEQELSSGRTDFPGNKWNHPFHECSYSIQNPSHCLDGWDSGEEFSNENLNSNIIRQSPCPLDQTENLRQKLESLFDLKDGYTKSGNDNSSRNTTARRSLCFDQQQSPDPVDYFCSSPLPRKALNFEGNNCVPADERDSSFGKNIIPEKKNKRLQVFRDITLHPESP</sequence>
<feature type="compositionally biased region" description="Polar residues" evidence="8">
    <location>
        <begin position="299"/>
        <end position="319"/>
    </location>
</feature>
<feature type="compositionally biased region" description="Polar residues" evidence="8">
    <location>
        <begin position="606"/>
        <end position="621"/>
    </location>
</feature>
<organism evidence="9 10">
    <name type="scientific">Liquidambar formosana</name>
    <name type="common">Formosan gum</name>
    <dbReference type="NCBI Taxonomy" id="63359"/>
    <lineage>
        <taxon>Eukaryota</taxon>
        <taxon>Viridiplantae</taxon>
        <taxon>Streptophyta</taxon>
        <taxon>Embryophyta</taxon>
        <taxon>Tracheophyta</taxon>
        <taxon>Spermatophyta</taxon>
        <taxon>Magnoliopsida</taxon>
        <taxon>eudicotyledons</taxon>
        <taxon>Gunneridae</taxon>
        <taxon>Pentapetalae</taxon>
        <taxon>Saxifragales</taxon>
        <taxon>Altingiaceae</taxon>
        <taxon>Liquidambar</taxon>
    </lineage>
</organism>
<dbReference type="InterPro" id="IPR019734">
    <property type="entry name" value="TPR_rpt"/>
</dbReference>
<feature type="region of interest" description="Disordered" evidence="8">
    <location>
        <begin position="606"/>
        <end position="631"/>
    </location>
</feature>
<evidence type="ECO:0000256" key="4">
    <source>
        <dbReference type="ARBA" id="ARBA00023054"/>
    </source>
</evidence>
<evidence type="ECO:0000256" key="3">
    <source>
        <dbReference type="ARBA" id="ARBA00022803"/>
    </source>
</evidence>
<dbReference type="Proteomes" id="UP001415857">
    <property type="component" value="Unassembled WGS sequence"/>
</dbReference>
<evidence type="ECO:0000256" key="5">
    <source>
        <dbReference type="ARBA" id="ARBA00023242"/>
    </source>
</evidence>
<evidence type="ECO:0000256" key="8">
    <source>
        <dbReference type="SAM" id="MobiDB-lite"/>
    </source>
</evidence>
<gene>
    <name evidence="9" type="ORF">L1049_010015</name>
</gene>
<dbReference type="InterPro" id="IPR011990">
    <property type="entry name" value="TPR-like_helical_dom_sf"/>
</dbReference>